<evidence type="ECO:0000256" key="6">
    <source>
        <dbReference type="SAM" id="Phobius"/>
    </source>
</evidence>
<evidence type="ECO:0000256" key="4">
    <source>
        <dbReference type="ARBA" id="ARBA00022989"/>
    </source>
</evidence>
<keyword evidence="2" id="KW-1003">Cell membrane</keyword>
<evidence type="ECO:0008006" key="9">
    <source>
        <dbReference type="Google" id="ProtNLM"/>
    </source>
</evidence>
<dbReference type="Proteomes" id="UP001589890">
    <property type="component" value="Unassembled WGS sequence"/>
</dbReference>
<feature type="transmembrane region" description="Helical" evidence="6">
    <location>
        <begin position="45"/>
        <end position="64"/>
    </location>
</feature>
<keyword evidence="5 6" id="KW-0472">Membrane</keyword>
<dbReference type="PANTHER" id="PTHR23513:SF11">
    <property type="entry name" value="STAPHYLOFERRIN A TRANSPORTER"/>
    <property type="match status" value="1"/>
</dbReference>
<comment type="caution">
    <text evidence="7">The sequence shown here is derived from an EMBL/GenBank/DDBJ whole genome shotgun (WGS) entry which is preliminary data.</text>
</comment>
<evidence type="ECO:0000313" key="7">
    <source>
        <dbReference type="EMBL" id="MFC0623667.1"/>
    </source>
</evidence>
<gene>
    <name evidence="7" type="ORF">ACFFGN_06320</name>
</gene>
<dbReference type="SUPFAM" id="SSF103473">
    <property type="entry name" value="MFS general substrate transporter"/>
    <property type="match status" value="1"/>
</dbReference>
<dbReference type="PANTHER" id="PTHR23513">
    <property type="entry name" value="INTEGRAL MEMBRANE EFFLUX PROTEIN-RELATED"/>
    <property type="match status" value="1"/>
</dbReference>
<feature type="transmembrane region" description="Helical" evidence="6">
    <location>
        <begin position="286"/>
        <end position="313"/>
    </location>
</feature>
<comment type="subcellular location">
    <subcellularLocation>
        <location evidence="1">Cell membrane</location>
        <topology evidence="1">Multi-pass membrane protein</topology>
    </subcellularLocation>
</comment>
<feature type="transmembrane region" description="Helical" evidence="6">
    <location>
        <begin position="221"/>
        <end position="242"/>
    </location>
</feature>
<feature type="transmembrane region" description="Helical" evidence="6">
    <location>
        <begin position="76"/>
        <end position="97"/>
    </location>
</feature>
<feature type="transmembrane region" description="Helical" evidence="6">
    <location>
        <begin position="254"/>
        <end position="274"/>
    </location>
</feature>
<dbReference type="EMBL" id="JBHLTC010000006">
    <property type="protein sequence ID" value="MFC0623667.1"/>
    <property type="molecule type" value="Genomic_DNA"/>
</dbReference>
<evidence type="ECO:0000256" key="3">
    <source>
        <dbReference type="ARBA" id="ARBA00022692"/>
    </source>
</evidence>
<evidence type="ECO:0000256" key="5">
    <source>
        <dbReference type="ARBA" id="ARBA00023136"/>
    </source>
</evidence>
<reference evidence="7 8" key="1">
    <citation type="submission" date="2024-09" db="EMBL/GenBank/DDBJ databases">
        <authorList>
            <person name="Sun Q."/>
            <person name="Mori K."/>
        </authorList>
    </citation>
    <scope>NUCLEOTIDE SEQUENCE [LARGE SCALE GENOMIC DNA]</scope>
    <source>
        <strain evidence="7 8">CGMCC 1.15906</strain>
    </source>
</reference>
<feature type="transmembrane region" description="Helical" evidence="6">
    <location>
        <begin position="12"/>
        <end position="33"/>
    </location>
</feature>
<evidence type="ECO:0000256" key="1">
    <source>
        <dbReference type="ARBA" id="ARBA00004651"/>
    </source>
</evidence>
<evidence type="ECO:0000256" key="2">
    <source>
        <dbReference type="ARBA" id="ARBA00022475"/>
    </source>
</evidence>
<keyword evidence="8" id="KW-1185">Reference proteome</keyword>
<keyword evidence="4 6" id="KW-1133">Transmembrane helix</keyword>
<feature type="transmembrane region" description="Helical" evidence="6">
    <location>
        <begin position="171"/>
        <end position="189"/>
    </location>
</feature>
<organism evidence="7 8">
    <name type="scientific">Kribbella deserti</name>
    <dbReference type="NCBI Taxonomy" id="1926257"/>
    <lineage>
        <taxon>Bacteria</taxon>
        <taxon>Bacillati</taxon>
        <taxon>Actinomycetota</taxon>
        <taxon>Actinomycetes</taxon>
        <taxon>Propionibacteriales</taxon>
        <taxon>Kribbellaceae</taxon>
        <taxon>Kribbella</taxon>
    </lineage>
</organism>
<feature type="transmembrane region" description="Helical" evidence="6">
    <location>
        <begin position="145"/>
        <end position="165"/>
    </location>
</feature>
<dbReference type="Gene3D" id="1.20.1250.20">
    <property type="entry name" value="MFS general substrate transporter like domains"/>
    <property type="match status" value="1"/>
</dbReference>
<feature type="transmembrane region" description="Helical" evidence="6">
    <location>
        <begin position="370"/>
        <end position="388"/>
    </location>
</feature>
<proteinExistence type="predicted"/>
<dbReference type="InterPro" id="IPR036259">
    <property type="entry name" value="MFS_trans_sf"/>
</dbReference>
<name>A0ABV6QGA7_9ACTN</name>
<keyword evidence="3 6" id="KW-0812">Transmembrane</keyword>
<sequence length="398" mass="40011">MNYGRIGPLARYFAAASLARGADAGAAVGLVLLAVNEPALTHPEAVGGLLAAGLTAPHLLGPWLARRLDQARDSRYYLAAAFVLFGLALAGATLLLGRAPLPVVLAATVLAGACGPLLTGGLSSRVAGICGPELRARRRGEGWDSVSYGVAGTAGPAGVAALSAITNPVTALLLLGLSAFLAAVVTLTLPRETVDGEASAEAATVRSVLLLLLRHGPLRRVNYATMMTAFSAGGTTIIAVLLSTELTGRPDGGATLMAMFGVGNLIGSLIVTAFPVRGEPEILTTWYVALVGFTTALCAVAPTYTVALALFVLNGMSNAPFVTATFAARSQYAPPTARAQVFVTMASVKVAAASAGAAAAGSLTLLGARGLPAAAAAVVVLGAALTVLDRHLSPRGRA</sequence>
<feature type="transmembrane region" description="Helical" evidence="6">
    <location>
        <begin position="103"/>
        <end position="124"/>
    </location>
</feature>
<evidence type="ECO:0000313" key="8">
    <source>
        <dbReference type="Proteomes" id="UP001589890"/>
    </source>
</evidence>
<accession>A0ABV6QGA7</accession>
<dbReference type="RefSeq" id="WP_380044368.1">
    <property type="nucleotide sequence ID" value="NZ_JBHLTC010000006.1"/>
</dbReference>
<protein>
    <recommendedName>
        <fullName evidence="9">MFS transporter</fullName>
    </recommendedName>
</protein>